<organism evidence="1 2">
    <name type="scientific">Varibaculum cambriense</name>
    <dbReference type="NCBI Taxonomy" id="184870"/>
    <lineage>
        <taxon>Bacteria</taxon>
        <taxon>Bacillati</taxon>
        <taxon>Actinomycetota</taxon>
        <taxon>Actinomycetes</taxon>
        <taxon>Actinomycetales</taxon>
        <taxon>Actinomycetaceae</taxon>
        <taxon>Varibaculum</taxon>
    </lineage>
</organism>
<evidence type="ECO:0000313" key="2">
    <source>
        <dbReference type="Proteomes" id="UP000070572"/>
    </source>
</evidence>
<dbReference type="AlphaFoldDB" id="A0AB34WZK2"/>
<comment type="caution">
    <text evidence="1">The sequence shown here is derived from an EMBL/GenBank/DDBJ whole genome shotgun (WGS) entry which is preliminary data.</text>
</comment>
<proteinExistence type="predicted"/>
<evidence type="ECO:0000313" key="1">
    <source>
        <dbReference type="EMBL" id="KXB80951.1"/>
    </source>
</evidence>
<reference evidence="1 2" key="1">
    <citation type="submission" date="2016-01" db="EMBL/GenBank/DDBJ databases">
        <authorList>
            <person name="Mitreva M."/>
            <person name="Pepin K.H."/>
            <person name="Mihindukulasuriya K.A."/>
            <person name="Fulton R."/>
            <person name="Fronick C."/>
            <person name="O'Laughlin M."/>
            <person name="Miner T."/>
            <person name="Herter B."/>
            <person name="Rosa B.A."/>
            <person name="Cordes M."/>
            <person name="Tomlinson C."/>
            <person name="Wollam A."/>
            <person name="Palsikar V.B."/>
            <person name="Mardis E.R."/>
            <person name="Wilson R.K."/>
        </authorList>
    </citation>
    <scope>NUCLEOTIDE SEQUENCE [LARGE SCALE GENOMIC DNA]</scope>
    <source>
        <strain evidence="1 2">DNF00696</strain>
    </source>
</reference>
<sequence>MVNYLKIFIFYFSSSHHYLEFSGLLSKNAAYKGFELVNWWLDFWGWF</sequence>
<gene>
    <name evidence="1" type="ORF">HMPREF1862_00671</name>
</gene>
<dbReference type="EMBL" id="LSDN01000013">
    <property type="protein sequence ID" value="KXB80951.1"/>
    <property type="molecule type" value="Genomic_DNA"/>
</dbReference>
<dbReference type="Proteomes" id="UP000070572">
    <property type="component" value="Unassembled WGS sequence"/>
</dbReference>
<accession>A0AB34WZK2</accession>
<protein>
    <submittedName>
        <fullName evidence="1">Uncharacterized protein</fullName>
    </submittedName>
</protein>
<name>A0AB34WZK2_9ACTO</name>